<evidence type="ECO:0000256" key="1">
    <source>
        <dbReference type="ARBA" id="ARBA00004496"/>
    </source>
</evidence>
<dbReference type="PROSITE" id="PS51094">
    <property type="entry name" value="PTS_EIIA_TYPE_2"/>
    <property type="match status" value="1"/>
</dbReference>
<dbReference type="InterPro" id="IPR051541">
    <property type="entry name" value="PTS_SugarTrans_NitroReg"/>
</dbReference>
<comment type="subcellular location">
    <subcellularLocation>
        <location evidence="1">Cytoplasm</location>
    </subcellularLocation>
</comment>
<dbReference type="GO" id="GO:0005737">
    <property type="term" value="C:cytoplasm"/>
    <property type="evidence" value="ECO:0007669"/>
    <property type="project" value="UniProtKB-SubCell"/>
</dbReference>
<proteinExistence type="predicted"/>
<evidence type="ECO:0000259" key="3">
    <source>
        <dbReference type="PROSITE" id="PS51094"/>
    </source>
</evidence>
<dbReference type="SUPFAM" id="SSF55804">
    <property type="entry name" value="Phoshotransferase/anion transport protein"/>
    <property type="match status" value="1"/>
</dbReference>
<dbReference type="InterPro" id="IPR016152">
    <property type="entry name" value="PTrfase/Anion_transptr"/>
</dbReference>
<feature type="domain" description="PTS EIIA type-2" evidence="3">
    <location>
        <begin position="5"/>
        <end position="149"/>
    </location>
</feature>
<dbReference type="EMBL" id="WAIE01000001">
    <property type="protein sequence ID" value="KAB1443758.1"/>
    <property type="molecule type" value="Genomic_DNA"/>
</dbReference>
<keyword evidence="5" id="KW-1185">Reference proteome</keyword>
<dbReference type="GO" id="GO:0016740">
    <property type="term" value="F:transferase activity"/>
    <property type="evidence" value="ECO:0007669"/>
    <property type="project" value="UniProtKB-KW"/>
</dbReference>
<protein>
    <submittedName>
        <fullName evidence="4">PTS sugar transporter subunit IIA</fullName>
    </submittedName>
</protein>
<keyword evidence="2" id="KW-0808">Transferase</keyword>
<accession>A0A6N6N7Y7</accession>
<dbReference type="AlphaFoldDB" id="A0A6N6N7Y7"/>
<sequence>MKLGDYLQEAYIVPELSGSSKKQVLTELVAPLEKDNNGMDTDQAVRVLLEREELGTTGIGDGIAIPHGKLDAIDRISVVVGRSTKGIEYEALDFKPCHIFFLVMAPEQVAGMHLRLLAHISRLLKDEHFRQEFLKAEDAKALWQILKNA</sequence>
<dbReference type="PANTHER" id="PTHR47738">
    <property type="entry name" value="PTS SYSTEM FRUCTOSE-LIKE EIIA COMPONENT-RELATED"/>
    <property type="match status" value="1"/>
</dbReference>
<keyword evidence="4" id="KW-0762">Sugar transport</keyword>
<evidence type="ECO:0000256" key="2">
    <source>
        <dbReference type="ARBA" id="ARBA00022679"/>
    </source>
</evidence>
<dbReference type="OrthoDB" id="95460at2"/>
<dbReference type="Proteomes" id="UP000438699">
    <property type="component" value="Unassembled WGS sequence"/>
</dbReference>
<dbReference type="InterPro" id="IPR002178">
    <property type="entry name" value="PTS_EIIA_type-2_dom"/>
</dbReference>
<dbReference type="CDD" id="cd00211">
    <property type="entry name" value="PTS_IIA_fru"/>
    <property type="match status" value="1"/>
</dbReference>
<dbReference type="Gene3D" id="3.40.930.10">
    <property type="entry name" value="Mannitol-specific EII, Chain A"/>
    <property type="match status" value="1"/>
</dbReference>
<evidence type="ECO:0000313" key="4">
    <source>
        <dbReference type="EMBL" id="KAB1443758.1"/>
    </source>
</evidence>
<dbReference type="PROSITE" id="PS00372">
    <property type="entry name" value="PTS_EIIA_TYPE_2_HIS"/>
    <property type="match status" value="1"/>
</dbReference>
<reference evidence="4 5" key="1">
    <citation type="journal article" date="2017" name="Int. J. Syst. Evol. Microbiol.">
        <title>Desulfovibrio senegalensis sp. nov., a mesophilic sulfate reducer isolated from marine sediment.</title>
        <authorList>
            <person name="Thioye A."/>
            <person name="Gam Z.B.A."/>
            <person name="Mbengue M."/>
            <person name="Cayol J.L."/>
            <person name="Joseph-Bartoli M."/>
            <person name="Toure-Kane C."/>
            <person name="Labat M."/>
        </authorList>
    </citation>
    <scope>NUCLEOTIDE SEQUENCE [LARGE SCALE GENOMIC DNA]</scope>
    <source>
        <strain evidence="4 5">DSM 101509</strain>
    </source>
</reference>
<organism evidence="4 5">
    <name type="scientific">Pseudodesulfovibrio senegalensis</name>
    <dbReference type="NCBI Taxonomy" id="1721087"/>
    <lineage>
        <taxon>Bacteria</taxon>
        <taxon>Pseudomonadati</taxon>
        <taxon>Thermodesulfobacteriota</taxon>
        <taxon>Desulfovibrionia</taxon>
        <taxon>Desulfovibrionales</taxon>
        <taxon>Desulfovibrionaceae</taxon>
    </lineage>
</organism>
<dbReference type="RefSeq" id="WP_151150131.1">
    <property type="nucleotide sequence ID" value="NZ_WAIE01000001.1"/>
</dbReference>
<name>A0A6N6N7Y7_9BACT</name>
<keyword evidence="4" id="KW-0813">Transport</keyword>
<dbReference type="Pfam" id="PF00359">
    <property type="entry name" value="PTS_EIIA_2"/>
    <property type="match status" value="1"/>
</dbReference>
<evidence type="ECO:0000313" key="5">
    <source>
        <dbReference type="Proteomes" id="UP000438699"/>
    </source>
</evidence>
<comment type="caution">
    <text evidence="4">The sequence shown here is derived from an EMBL/GenBank/DDBJ whole genome shotgun (WGS) entry which is preliminary data.</text>
</comment>
<gene>
    <name evidence="4" type="ORF">F8A88_05855</name>
</gene>
<dbReference type="FunFam" id="3.40.930.10:FF:000009">
    <property type="entry name" value="PTS system, fructose specific IIABC component"/>
    <property type="match status" value="1"/>
</dbReference>